<protein>
    <submittedName>
        <fullName evidence="2">Uncharacterized protein</fullName>
    </submittedName>
</protein>
<gene>
    <name evidence="2" type="ORF">H4075_04450</name>
</gene>
<name>A0A7G5XJ05_9BACT</name>
<reference evidence="3" key="1">
    <citation type="submission" date="2020-08" db="EMBL/GenBank/DDBJ databases">
        <title>Lacibacter sp. S13-6-6 genome sequencing.</title>
        <authorList>
            <person name="Jin L."/>
        </authorList>
    </citation>
    <scope>NUCLEOTIDE SEQUENCE [LARGE SCALE GENOMIC DNA]</scope>
    <source>
        <strain evidence="3">S13-6-6</strain>
    </source>
</reference>
<feature type="chain" id="PRO_5028866470" evidence="1">
    <location>
        <begin position="24"/>
        <end position="240"/>
    </location>
</feature>
<feature type="signal peptide" evidence="1">
    <location>
        <begin position="1"/>
        <end position="23"/>
    </location>
</feature>
<accession>A0A7G5XJ05</accession>
<proteinExistence type="predicted"/>
<dbReference type="PROSITE" id="PS51257">
    <property type="entry name" value="PROKAR_LIPOPROTEIN"/>
    <property type="match status" value="1"/>
</dbReference>
<evidence type="ECO:0000313" key="2">
    <source>
        <dbReference type="EMBL" id="QNA45458.1"/>
    </source>
</evidence>
<keyword evidence="1" id="KW-0732">Signal</keyword>
<organism evidence="2 3">
    <name type="scientific">Lacibacter sediminis</name>
    <dbReference type="NCBI Taxonomy" id="2760713"/>
    <lineage>
        <taxon>Bacteria</taxon>
        <taxon>Pseudomonadati</taxon>
        <taxon>Bacteroidota</taxon>
        <taxon>Chitinophagia</taxon>
        <taxon>Chitinophagales</taxon>
        <taxon>Chitinophagaceae</taxon>
        <taxon>Lacibacter</taxon>
    </lineage>
</organism>
<sequence length="240" mass="27142">MVRNILFAILLLTIVGCKPTQVAFNETSITKDYVANILHLVKEDTAHKITGGKIFIADLYENFISRDGIAEKTIINQNSTKQRLDLPLIDKKYKLFIITTEGTDSREAIFIPAIFQGMDKCIGLGPALIGKFGPGELAFYKKAKFYSKKKAGHIGWVYDRKSSEFKSGDIFDPFDDSKTKFNVLFQTIDTTDISDLNQFNITNILQLSDNRFGGKKPLVYNIASVFEDPEALNFIFLRKF</sequence>
<dbReference type="EMBL" id="CP060007">
    <property type="protein sequence ID" value="QNA45458.1"/>
    <property type="molecule type" value="Genomic_DNA"/>
</dbReference>
<evidence type="ECO:0000256" key="1">
    <source>
        <dbReference type="SAM" id="SignalP"/>
    </source>
</evidence>
<evidence type="ECO:0000313" key="3">
    <source>
        <dbReference type="Proteomes" id="UP000515344"/>
    </source>
</evidence>
<dbReference type="RefSeq" id="WP_182804537.1">
    <property type="nucleotide sequence ID" value="NZ_CP060007.1"/>
</dbReference>
<dbReference type="AlphaFoldDB" id="A0A7G5XJ05"/>
<dbReference type="Proteomes" id="UP000515344">
    <property type="component" value="Chromosome"/>
</dbReference>
<dbReference type="KEGG" id="lacs:H4075_04450"/>
<keyword evidence="3" id="KW-1185">Reference proteome</keyword>